<evidence type="ECO:0000256" key="1">
    <source>
        <dbReference type="SAM" id="MobiDB-lite"/>
    </source>
</evidence>
<proteinExistence type="predicted"/>
<dbReference type="OrthoDB" id="5641374at2"/>
<keyword evidence="3" id="KW-1185">Reference proteome</keyword>
<dbReference type="Proteomes" id="UP000297737">
    <property type="component" value="Unassembled WGS sequence"/>
</dbReference>
<evidence type="ECO:0000313" key="3">
    <source>
        <dbReference type="Proteomes" id="UP000297737"/>
    </source>
</evidence>
<gene>
    <name evidence="2" type="ORF">EUV02_05000</name>
</gene>
<dbReference type="RefSeq" id="WP_135245075.1">
    <property type="nucleotide sequence ID" value="NZ_SIHO01000001.1"/>
</dbReference>
<sequence length="133" mass="14126">MELNIALETVCRIILRAREFDALVPDSDPDEGSNASDDGSVDELEADGDNPVEQELRAAIDDLADDEAIELVALALVGRGTFDASEWEDALEAAEDDGRAAADFLLGLPLLGDYLENGLAAFELSCNGMGQIV</sequence>
<organism evidence="2 3">
    <name type="scientific">Glacieibacterium arshaanense</name>
    <dbReference type="NCBI Taxonomy" id="2511025"/>
    <lineage>
        <taxon>Bacteria</taxon>
        <taxon>Pseudomonadati</taxon>
        <taxon>Pseudomonadota</taxon>
        <taxon>Alphaproteobacteria</taxon>
        <taxon>Sphingomonadales</taxon>
        <taxon>Sphingosinicellaceae</taxon>
        <taxon>Glacieibacterium</taxon>
    </lineage>
</organism>
<dbReference type="AlphaFoldDB" id="A0A4Y9ESB3"/>
<name>A0A4Y9ESB3_9SPHN</name>
<feature type="region of interest" description="Disordered" evidence="1">
    <location>
        <begin position="24"/>
        <end position="50"/>
    </location>
</feature>
<dbReference type="InterPro" id="IPR022254">
    <property type="entry name" value="DUF3775"/>
</dbReference>
<evidence type="ECO:0000313" key="2">
    <source>
        <dbReference type="EMBL" id="TFU06352.1"/>
    </source>
</evidence>
<dbReference type="Pfam" id="PF12616">
    <property type="entry name" value="DUF3775"/>
    <property type="match status" value="1"/>
</dbReference>
<feature type="compositionally biased region" description="Acidic residues" evidence="1">
    <location>
        <begin position="39"/>
        <end position="50"/>
    </location>
</feature>
<dbReference type="EMBL" id="SIHO01000001">
    <property type="protein sequence ID" value="TFU06352.1"/>
    <property type="molecule type" value="Genomic_DNA"/>
</dbReference>
<accession>A0A4Y9ESB3</accession>
<comment type="caution">
    <text evidence="2">The sequence shown here is derived from an EMBL/GenBank/DDBJ whole genome shotgun (WGS) entry which is preliminary data.</text>
</comment>
<protein>
    <submittedName>
        <fullName evidence="2">DUF3775 domain-containing protein</fullName>
    </submittedName>
</protein>
<reference evidence="2 3" key="1">
    <citation type="submission" date="2019-02" db="EMBL/GenBank/DDBJ databases">
        <title>Polymorphobacter sp. isolated from the lake at the Tibet of China.</title>
        <authorList>
            <person name="Li A."/>
        </authorList>
    </citation>
    <scope>NUCLEOTIDE SEQUENCE [LARGE SCALE GENOMIC DNA]</scope>
    <source>
        <strain evidence="2 3">DJ1R-1</strain>
    </source>
</reference>